<organism evidence="4">
    <name type="scientific">Mariniphaga anaerophila</name>
    <dbReference type="NCBI Taxonomy" id="1484053"/>
    <lineage>
        <taxon>Bacteria</taxon>
        <taxon>Pseudomonadati</taxon>
        <taxon>Bacteroidota</taxon>
        <taxon>Bacteroidia</taxon>
        <taxon>Marinilabiliales</taxon>
        <taxon>Prolixibacteraceae</taxon>
        <taxon>Mariniphaga</taxon>
    </lineage>
</organism>
<gene>
    <name evidence="4" type="ORF">ENN90_08515</name>
</gene>
<dbReference type="Gene3D" id="3.20.20.370">
    <property type="entry name" value="Glycoside hydrolase/deacetylase"/>
    <property type="match status" value="1"/>
</dbReference>
<dbReference type="EMBL" id="DSDK01000467">
    <property type="protein sequence ID" value="HDR51645.1"/>
    <property type="molecule type" value="Genomic_DNA"/>
</dbReference>
<dbReference type="PANTHER" id="PTHR34216:SF3">
    <property type="entry name" value="POLY-BETA-1,6-N-ACETYL-D-GLUCOSAMINE N-DEACETYLASE"/>
    <property type="match status" value="1"/>
</dbReference>
<dbReference type="GO" id="GO:0005975">
    <property type="term" value="P:carbohydrate metabolic process"/>
    <property type="evidence" value="ECO:0007669"/>
    <property type="project" value="InterPro"/>
</dbReference>
<dbReference type="GO" id="GO:0005576">
    <property type="term" value="C:extracellular region"/>
    <property type="evidence" value="ECO:0007669"/>
    <property type="project" value="UniProtKB-SubCell"/>
</dbReference>
<evidence type="ECO:0000259" key="3">
    <source>
        <dbReference type="PROSITE" id="PS51677"/>
    </source>
</evidence>
<proteinExistence type="predicted"/>
<sequence>MKTFPRFLSRQTGRFFSPERLFKINTPCFLPFYHVVSNEKLPHILNYPYRNVQEFENELDFFLKHFEPVSLEELVSGECRQKKPFHLSFDDGLRECLDVVAPLLLKKGIPATFFINTAFTDNKELFHKYKASLILSELRQKPDSTVEDFLKKAKLPAEKLLTATILQTGTLNHAANLMDLDFKAFLEKQKPYLTSSQIKELTRAGFTIGAHSHNHPEFYTLAEEEQMQEVKASMAFLQKITTQPIKTFAFPYTDWGVPAKVLKTIQEENICDITFGTAGIKNDTFSFHFQRYPAEQPGNFVQNLKGEFVYYKLRKWVGKATVKH</sequence>
<dbReference type="PANTHER" id="PTHR34216">
    <property type="match status" value="1"/>
</dbReference>
<dbReference type="SUPFAM" id="SSF88713">
    <property type="entry name" value="Glycoside hydrolase/deacetylase"/>
    <property type="match status" value="1"/>
</dbReference>
<comment type="subcellular location">
    <subcellularLocation>
        <location evidence="1">Secreted</location>
    </subcellularLocation>
</comment>
<evidence type="ECO:0000256" key="2">
    <source>
        <dbReference type="ARBA" id="ARBA00022729"/>
    </source>
</evidence>
<evidence type="ECO:0000313" key="4">
    <source>
        <dbReference type="EMBL" id="HDR51645.1"/>
    </source>
</evidence>
<dbReference type="AlphaFoldDB" id="A0A831LLB8"/>
<protein>
    <recommendedName>
        <fullName evidence="3">NodB homology domain-containing protein</fullName>
    </recommendedName>
</protein>
<dbReference type="InterPro" id="IPR051398">
    <property type="entry name" value="Polysacch_Deacetylase"/>
</dbReference>
<keyword evidence="2" id="KW-0732">Signal</keyword>
<comment type="caution">
    <text evidence="4">The sequence shown here is derived from an EMBL/GenBank/DDBJ whole genome shotgun (WGS) entry which is preliminary data.</text>
</comment>
<dbReference type="PROSITE" id="PS51677">
    <property type="entry name" value="NODB"/>
    <property type="match status" value="1"/>
</dbReference>
<reference evidence="4" key="1">
    <citation type="journal article" date="2020" name="mSystems">
        <title>Genome- and Community-Level Interaction Insights into Carbon Utilization and Element Cycling Functions of Hydrothermarchaeota in Hydrothermal Sediment.</title>
        <authorList>
            <person name="Zhou Z."/>
            <person name="Liu Y."/>
            <person name="Xu W."/>
            <person name="Pan J."/>
            <person name="Luo Z.H."/>
            <person name="Li M."/>
        </authorList>
    </citation>
    <scope>NUCLEOTIDE SEQUENCE [LARGE SCALE GENOMIC DNA]</scope>
    <source>
        <strain evidence="4">SpSt-1217</strain>
    </source>
</reference>
<feature type="domain" description="NodB homology" evidence="3">
    <location>
        <begin position="83"/>
        <end position="324"/>
    </location>
</feature>
<name>A0A831LLB8_9BACT</name>
<dbReference type="CDD" id="cd10918">
    <property type="entry name" value="CE4_NodB_like_5s_6s"/>
    <property type="match status" value="1"/>
</dbReference>
<dbReference type="GO" id="GO:0016810">
    <property type="term" value="F:hydrolase activity, acting on carbon-nitrogen (but not peptide) bonds"/>
    <property type="evidence" value="ECO:0007669"/>
    <property type="project" value="InterPro"/>
</dbReference>
<dbReference type="InterPro" id="IPR002509">
    <property type="entry name" value="NODB_dom"/>
</dbReference>
<dbReference type="Proteomes" id="UP000886047">
    <property type="component" value="Unassembled WGS sequence"/>
</dbReference>
<evidence type="ECO:0000256" key="1">
    <source>
        <dbReference type="ARBA" id="ARBA00004613"/>
    </source>
</evidence>
<accession>A0A831LLB8</accession>
<dbReference type="InterPro" id="IPR011330">
    <property type="entry name" value="Glyco_hydro/deAcase_b/a-brl"/>
</dbReference>
<dbReference type="Pfam" id="PF01522">
    <property type="entry name" value="Polysacc_deac_1"/>
    <property type="match status" value="1"/>
</dbReference>